<organism evidence="2 3">
    <name type="scientific">Chilo suppressalis</name>
    <name type="common">Asiatic rice borer moth</name>
    <dbReference type="NCBI Taxonomy" id="168631"/>
    <lineage>
        <taxon>Eukaryota</taxon>
        <taxon>Metazoa</taxon>
        <taxon>Ecdysozoa</taxon>
        <taxon>Arthropoda</taxon>
        <taxon>Hexapoda</taxon>
        <taxon>Insecta</taxon>
        <taxon>Pterygota</taxon>
        <taxon>Neoptera</taxon>
        <taxon>Endopterygota</taxon>
        <taxon>Lepidoptera</taxon>
        <taxon>Glossata</taxon>
        <taxon>Ditrysia</taxon>
        <taxon>Pyraloidea</taxon>
        <taxon>Crambidae</taxon>
        <taxon>Crambinae</taxon>
        <taxon>Chilo</taxon>
    </lineage>
</organism>
<protein>
    <recommendedName>
        <fullName evidence="4">DUF4802 domain-containing protein</fullName>
    </recommendedName>
</protein>
<accession>A0ABN8LA55</accession>
<keyword evidence="3" id="KW-1185">Reference proteome</keyword>
<proteinExistence type="predicted"/>
<sequence length="289" mass="32202">MIYNNYLTNRTIETQSMAPGKFGLFKARSREQEQPSTENLLHSSHSIEHVIQTSPIPSTSYGKTDQMSPVDFTALQIDSDNEDLPSEQFTPTRRDSESSNCENTQVKYQPLSVEATSTSTLQNEELQHQLYSDLRDDAGIDCLQDEELEQQLRYSDQLDDGDASTSCDANSLQFDATSLAVSEDLSVYCGTLKKGKRNRTKEERQLRDFDMWRASNVEVMQNLLSRSCTADDQIKWEAIATSRGLCTLTDNCTCGDCRRTKYLAGMTDGDGGLGTAPLFGAISFGCTVQ</sequence>
<evidence type="ECO:0000313" key="2">
    <source>
        <dbReference type="EMBL" id="CAH2988046.1"/>
    </source>
</evidence>
<dbReference type="Proteomes" id="UP001153292">
    <property type="component" value="Chromosome 28"/>
</dbReference>
<name>A0ABN8LA55_CHISP</name>
<gene>
    <name evidence="2" type="ORF">CHILSU_LOCUS7570</name>
</gene>
<evidence type="ECO:0000313" key="3">
    <source>
        <dbReference type="Proteomes" id="UP001153292"/>
    </source>
</evidence>
<feature type="region of interest" description="Disordered" evidence="1">
    <location>
        <begin position="79"/>
        <end position="105"/>
    </location>
</feature>
<evidence type="ECO:0008006" key="4">
    <source>
        <dbReference type="Google" id="ProtNLM"/>
    </source>
</evidence>
<dbReference type="EMBL" id="OU963921">
    <property type="protein sequence ID" value="CAH2988046.1"/>
    <property type="molecule type" value="Genomic_DNA"/>
</dbReference>
<reference evidence="2" key="1">
    <citation type="submission" date="2021-12" db="EMBL/GenBank/DDBJ databases">
        <authorList>
            <person name="King R."/>
        </authorList>
    </citation>
    <scope>NUCLEOTIDE SEQUENCE</scope>
</reference>
<evidence type="ECO:0000256" key="1">
    <source>
        <dbReference type="SAM" id="MobiDB-lite"/>
    </source>
</evidence>